<dbReference type="GO" id="GO:0006508">
    <property type="term" value="P:proteolysis"/>
    <property type="evidence" value="ECO:0007669"/>
    <property type="project" value="UniProtKB-KW"/>
</dbReference>
<dbReference type="InterPro" id="IPR029062">
    <property type="entry name" value="Class_I_gatase-like"/>
</dbReference>
<evidence type="ECO:0000256" key="1">
    <source>
        <dbReference type="ARBA" id="ARBA00006534"/>
    </source>
</evidence>
<dbReference type="GO" id="GO:0008236">
    <property type="term" value="F:serine-type peptidase activity"/>
    <property type="evidence" value="ECO:0007669"/>
    <property type="project" value="UniProtKB-KW"/>
</dbReference>
<keyword evidence="6" id="KW-1185">Reference proteome</keyword>
<evidence type="ECO:0000313" key="5">
    <source>
        <dbReference type="EMBL" id="BCN30828.1"/>
    </source>
</evidence>
<dbReference type="Pfam" id="PF03575">
    <property type="entry name" value="Peptidase_S51"/>
    <property type="match status" value="1"/>
</dbReference>
<evidence type="ECO:0008006" key="7">
    <source>
        <dbReference type="Google" id="ProtNLM"/>
    </source>
</evidence>
<dbReference type="RefSeq" id="WP_271716022.1">
    <property type="nucleotide sequence ID" value="NZ_AP024169.1"/>
</dbReference>
<dbReference type="KEGG" id="ahb:bsdtb5_21230"/>
<keyword evidence="4" id="KW-0720">Serine protease</keyword>
<accession>A0A7R7ICJ9</accession>
<dbReference type="Gene3D" id="3.40.50.880">
    <property type="match status" value="1"/>
</dbReference>
<evidence type="ECO:0000313" key="6">
    <source>
        <dbReference type="Proteomes" id="UP000595897"/>
    </source>
</evidence>
<evidence type="ECO:0000256" key="3">
    <source>
        <dbReference type="ARBA" id="ARBA00022801"/>
    </source>
</evidence>
<proteinExistence type="inferred from homology"/>
<sequence length="213" mass="24399">MSINILTSMFPNGFTKDFEKQLKRLITKREKFVFVASEFDKNHDTNDYYYSHFLDMFVKIDIHFDNTYLIDSRTSKEVAQRLIETADVIWLSGGDTPTQFNYLKSYGLLPFIKNSSGIIIGMSAGSINMAKTAICTISCGHTEQKIYEGIGVVDIFVEPHFNNSDVSDELLELSKQYSIYGMCDESLIIYENEEPIFLGDIFLIENRTVKQIS</sequence>
<protein>
    <recommendedName>
        <fullName evidence="7">Dipeptidase E</fullName>
    </recommendedName>
</protein>
<dbReference type="AlphaFoldDB" id="A0A7R7ICJ9"/>
<dbReference type="Proteomes" id="UP000595897">
    <property type="component" value="Chromosome"/>
</dbReference>
<name>A0A7R7ICJ9_9FIRM</name>
<comment type="similarity">
    <text evidence="1">Belongs to the peptidase S51 family.</text>
</comment>
<gene>
    <name evidence="5" type="ORF">bsdtb5_21230</name>
</gene>
<dbReference type="InterPro" id="IPR005320">
    <property type="entry name" value="Peptidase_S51"/>
</dbReference>
<reference evidence="5 6" key="1">
    <citation type="submission" date="2020-11" db="EMBL/GenBank/DDBJ databases">
        <title>Draft genome sequencing of a Lachnospiraceae strain isolated from anoxic soil subjected to BSD treatment.</title>
        <authorList>
            <person name="Uek A."/>
            <person name="Tonouchi A."/>
        </authorList>
    </citation>
    <scope>NUCLEOTIDE SEQUENCE [LARGE SCALE GENOMIC DNA]</scope>
    <source>
        <strain evidence="5 6">TB5</strain>
    </source>
</reference>
<organism evidence="5 6">
    <name type="scientific">Anaeromicropila herbilytica</name>
    <dbReference type="NCBI Taxonomy" id="2785025"/>
    <lineage>
        <taxon>Bacteria</taxon>
        <taxon>Bacillati</taxon>
        <taxon>Bacillota</taxon>
        <taxon>Clostridia</taxon>
        <taxon>Lachnospirales</taxon>
        <taxon>Lachnospiraceae</taxon>
        <taxon>Anaeromicropila</taxon>
    </lineage>
</organism>
<evidence type="ECO:0000256" key="4">
    <source>
        <dbReference type="ARBA" id="ARBA00022825"/>
    </source>
</evidence>
<evidence type="ECO:0000256" key="2">
    <source>
        <dbReference type="ARBA" id="ARBA00022670"/>
    </source>
</evidence>
<keyword evidence="3" id="KW-0378">Hydrolase</keyword>
<dbReference type="SUPFAM" id="SSF52317">
    <property type="entry name" value="Class I glutamine amidotransferase-like"/>
    <property type="match status" value="1"/>
</dbReference>
<keyword evidence="2" id="KW-0645">Protease</keyword>
<dbReference type="EMBL" id="AP024169">
    <property type="protein sequence ID" value="BCN30828.1"/>
    <property type="molecule type" value="Genomic_DNA"/>
</dbReference>